<dbReference type="InterPro" id="IPR008286">
    <property type="entry name" value="Prn/Lys/Arg_de-COase_C"/>
</dbReference>
<dbReference type="EMBL" id="AP024849">
    <property type="protein sequence ID" value="BCZ48747.1"/>
    <property type="molecule type" value="Genomic_DNA"/>
</dbReference>
<name>A0ABN6J3D9_9CLOT</name>
<dbReference type="InterPro" id="IPR015424">
    <property type="entry name" value="PyrdxlP-dep_Trfase"/>
</dbReference>
<protein>
    <submittedName>
        <fullName evidence="7">Arginine decarboxylase</fullName>
    </submittedName>
</protein>
<dbReference type="CDD" id="cd00615">
    <property type="entry name" value="Orn_deC_like"/>
    <property type="match status" value="1"/>
</dbReference>
<evidence type="ECO:0000256" key="5">
    <source>
        <dbReference type="ARBA" id="ARBA00023239"/>
    </source>
</evidence>
<dbReference type="InterPro" id="IPR015421">
    <property type="entry name" value="PyrdxlP-dep_Trfase_major"/>
</dbReference>
<dbReference type="SUPFAM" id="SSF53383">
    <property type="entry name" value="PLP-dependent transferases"/>
    <property type="match status" value="1"/>
</dbReference>
<evidence type="ECO:0000256" key="4">
    <source>
        <dbReference type="ARBA" id="ARBA00022898"/>
    </source>
</evidence>
<dbReference type="PANTHER" id="PTHR43277">
    <property type="entry name" value="ARGININE DECARBOXYLASE"/>
    <property type="match status" value="1"/>
</dbReference>
<dbReference type="Proteomes" id="UP000824633">
    <property type="component" value="Chromosome"/>
</dbReference>
<keyword evidence="4" id="KW-0663">Pyridoxal phosphate</keyword>
<dbReference type="Gene3D" id="3.40.640.10">
    <property type="entry name" value="Type I PLP-dependent aspartate aminotransferase-like (Major domain)"/>
    <property type="match status" value="1"/>
</dbReference>
<keyword evidence="5" id="KW-0456">Lyase</keyword>
<evidence type="ECO:0000259" key="6">
    <source>
        <dbReference type="PROSITE" id="PS00703"/>
    </source>
</evidence>
<reference evidence="8" key="1">
    <citation type="submission" date="2021-07" db="EMBL/GenBank/DDBJ databases">
        <title>Complete genome sequencing of a Clostridium isolate.</title>
        <authorList>
            <person name="Ueki A."/>
            <person name="Tonouchi A."/>
        </authorList>
    </citation>
    <scope>NUCLEOTIDE SEQUENCE [LARGE SCALE GENOMIC DNA]</scope>
    <source>
        <strain evidence="8">C5S11</strain>
    </source>
</reference>
<evidence type="ECO:0000313" key="8">
    <source>
        <dbReference type="Proteomes" id="UP000824633"/>
    </source>
</evidence>
<dbReference type="PROSITE" id="PS00703">
    <property type="entry name" value="OKR_DC_1"/>
    <property type="match status" value="1"/>
</dbReference>
<evidence type="ECO:0000313" key="7">
    <source>
        <dbReference type="EMBL" id="BCZ48747.1"/>
    </source>
</evidence>
<dbReference type="PANTHER" id="PTHR43277:SF4">
    <property type="entry name" value="ARGININE DECARBOXYLASE"/>
    <property type="match status" value="1"/>
</dbReference>
<keyword evidence="3" id="KW-0210">Decarboxylase</keyword>
<comment type="cofactor">
    <cofactor evidence="1">
        <name>pyridoxal 5'-phosphate</name>
        <dbReference type="ChEBI" id="CHEBI:597326"/>
    </cofactor>
</comment>
<dbReference type="InterPro" id="IPR052357">
    <property type="entry name" value="Orn_Lys_Arg_decarboxylase-I"/>
</dbReference>
<feature type="domain" description="Orn/Lys/Arg decarboxylases family 1 pyridoxal-P attachment site" evidence="6">
    <location>
        <begin position="224"/>
        <end position="238"/>
    </location>
</feature>
<sequence length="488" mass="53809">MKNKESHSKAPIYEALMEYKKARVVSFDVPGHKQGRGNAMLREFLGEQCLSVDVNSMKPLDNLCHPVSVIKEAEELAADAFGSKHAFLMVNGTSSSVQAMVMSVCKKGEKIIMPRNVHRSAINALVVSGAVPVYVNPGVNKELGIPLGMSVKDVERAIKENPDAKAVLVNNPTYYGICSNLKDITELAHKHGMYVLVDEAHGTHFYFGDNMPMSAMEAGADMAAISMHKTGGSLTQSSFLLLNCDLSVGYVRQVINLTQTTSGSYLLMSSLDLARRDLVLHGTETFKKVIEFAEYARDEINKIGGYYAFSEELIDGDTIYDFDRTKLSIFTRGIGLAGIEVYDILRDDYGIQIEFGDIANILAIISVGDKSLAIERLISSLSEIKRLYSKDKAGMFDHEYINPEVVLTPQDAFYSPKISVPMNESDKKICAEFVMCYPPGIPILAPGEKITKEILDYIDYAKEKGCFLTGTEDAKIENINIVSKSINN</sequence>
<comment type="similarity">
    <text evidence="2">Belongs to the Orn/Lys/Arg decarboxylase class-I family.</text>
</comment>
<evidence type="ECO:0000256" key="1">
    <source>
        <dbReference type="ARBA" id="ARBA00001933"/>
    </source>
</evidence>
<dbReference type="InterPro" id="IPR000310">
    <property type="entry name" value="Orn/Lys/Arg_deCO2ase_major_dom"/>
</dbReference>
<gene>
    <name evidence="7" type="ORF">psyc5s11_48140</name>
</gene>
<dbReference type="Pfam" id="PF01276">
    <property type="entry name" value="OKR_DC_1"/>
    <property type="match status" value="1"/>
</dbReference>
<keyword evidence="8" id="KW-1185">Reference proteome</keyword>
<dbReference type="Pfam" id="PF03711">
    <property type="entry name" value="OKR_DC_1_C"/>
    <property type="match status" value="1"/>
</dbReference>
<evidence type="ECO:0000256" key="2">
    <source>
        <dbReference type="ARBA" id="ARBA00010671"/>
    </source>
</evidence>
<organism evidence="7 8">
    <name type="scientific">Clostridium gelidum</name>
    <dbReference type="NCBI Taxonomy" id="704125"/>
    <lineage>
        <taxon>Bacteria</taxon>
        <taxon>Bacillati</taxon>
        <taxon>Bacillota</taxon>
        <taxon>Clostridia</taxon>
        <taxon>Eubacteriales</taxon>
        <taxon>Clostridiaceae</taxon>
        <taxon>Clostridium</taxon>
    </lineage>
</organism>
<dbReference type="RefSeq" id="WP_224034985.1">
    <property type="nucleotide sequence ID" value="NZ_AP024849.1"/>
</dbReference>
<proteinExistence type="inferred from homology"/>
<dbReference type="Gene3D" id="3.90.100.10">
    <property type="entry name" value="Orn/Lys/Arg decarboxylase, C-terminal domain"/>
    <property type="match status" value="1"/>
</dbReference>
<evidence type="ECO:0000256" key="3">
    <source>
        <dbReference type="ARBA" id="ARBA00022793"/>
    </source>
</evidence>
<accession>A0ABN6J3D9</accession>